<dbReference type="PROSITE" id="PS51278">
    <property type="entry name" value="GATASE_TYPE_2"/>
    <property type="match status" value="1"/>
</dbReference>
<dbReference type="UniPathway" id="UPA01014"/>
<keyword evidence="2" id="KW-0378">Hydrolase</keyword>
<evidence type="ECO:0000259" key="3">
    <source>
        <dbReference type="PROSITE" id="PS51278"/>
    </source>
</evidence>
<dbReference type="PANTHER" id="PTHR43187">
    <property type="entry name" value="GLUTAMINE AMIDOTRANSFERASE DUG3-RELATED"/>
    <property type="match status" value="1"/>
</dbReference>
<reference evidence="5" key="1">
    <citation type="submission" date="2016-10" db="EMBL/GenBank/DDBJ databases">
        <authorList>
            <person name="Varghese N."/>
            <person name="Submissions S."/>
        </authorList>
    </citation>
    <scope>NUCLEOTIDE SEQUENCE [LARGE SCALE GENOMIC DNA]</scope>
    <source>
        <strain evidence="5">DSM 44675</strain>
    </source>
</reference>
<sequence>MCRHLGYLGPPRAVGEVITAGSHSLRDQSWAPRDMRRGGTINADGFGAAWWQGDPGSPDGVQAYRNPVPMWADPAVDGVLGQVRSGAVLAAVRSATVGMPLERAACAPFTGDGWALSHNGRIVGWPVSIAGLAEWLPAVELLRMPALTDSALLWTLVRRRLDAGAPAAALASVTADVLEAAPESRLNLLLGNGTTLWATTVYHSLSVKVDETSAMISSEPIDDDPGWQPVPDGRLVEARPGHLNITELGDHL</sequence>
<dbReference type="InterPro" id="IPR017808">
    <property type="entry name" value="EgtC"/>
</dbReference>
<keyword evidence="5" id="KW-1185">Reference proteome</keyword>
<dbReference type="GO" id="GO:0052699">
    <property type="term" value="P:ergothioneine biosynthetic process"/>
    <property type="evidence" value="ECO:0007669"/>
    <property type="project" value="UniProtKB-UniRule"/>
</dbReference>
<name>A0A1H7MIX9_9NOCA</name>
<dbReference type="CDD" id="cd01908">
    <property type="entry name" value="YafJ"/>
    <property type="match status" value="1"/>
</dbReference>
<dbReference type="InterPro" id="IPR052373">
    <property type="entry name" value="Gamma-glu_amide_hydrolase"/>
</dbReference>
<evidence type="ECO:0000313" key="5">
    <source>
        <dbReference type="Proteomes" id="UP000198677"/>
    </source>
</evidence>
<accession>A0A1H7MIX9</accession>
<dbReference type="AlphaFoldDB" id="A0A1H7MIX9"/>
<dbReference type="HAMAP" id="MF_02036">
    <property type="entry name" value="EgtC"/>
    <property type="match status" value="1"/>
</dbReference>
<dbReference type="InterPro" id="IPR029055">
    <property type="entry name" value="Ntn_hydrolases_N"/>
</dbReference>
<protein>
    <recommendedName>
        <fullName evidence="2">Gamma-glutamyl-hercynylcysteine sulfoxide hydrolase</fullName>
        <ecNumber evidence="2">3.5.1.118</ecNumber>
    </recommendedName>
    <alternativeName>
        <fullName evidence="2">Gamma-glutamyl hercynylcysteine S-oxide hydrolase</fullName>
    </alternativeName>
</protein>
<keyword evidence="4" id="KW-0808">Transferase</keyword>
<feature type="domain" description="Glutamine amidotransferase type-2" evidence="3">
    <location>
        <begin position="2"/>
        <end position="252"/>
    </location>
</feature>
<dbReference type="GO" id="GO:0016740">
    <property type="term" value="F:transferase activity"/>
    <property type="evidence" value="ECO:0007669"/>
    <property type="project" value="UniProtKB-KW"/>
</dbReference>
<evidence type="ECO:0000313" key="4">
    <source>
        <dbReference type="EMBL" id="SEL11270.1"/>
    </source>
</evidence>
<dbReference type="InterPro" id="IPR026869">
    <property type="entry name" value="EgtC-like"/>
</dbReference>
<keyword evidence="1 2" id="KW-0315">Glutamine amidotransferase</keyword>
<dbReference type="PANTHER" id="PTHR43187:SF2">
    <property type="entry name" value="GAMMA-GLUTAMYL-HERCYNYLCYSTEINE SULFOXIDE HYDROLASE"/>
    <property type="match status" value="1"/>
</dbReference>
<gene>
    <name evidence="2" type="primary">egtC</name>
    <name evidence="4" type="ORF">SAMN05444583_10638</name>
</gene>
<evidence type="ECO:0000256" key="2">
    <source>
        <dbReference type="HAMAP-Rule" id="MF_02036"/>
    </source>
</evidence>
<dbReference type="RefSeq" id="WP_072749464.1">
    <property type="nucleotide sequence ID" value="NZ_FOAW01000006.1"/>
</dbReference>
<dbReference type="GO" id="GO:0016811">
    <property type="term" value="F:hydrolase activity, acting on carbon-nitrogen (but not peptide) bonds, in linear amides"/>
    <property type="evidence" value="ECO:0007669"/>
    <property type="project" value="UniProtKB-UniRule"/>
</dbReference>
<dbReference type="EC" id="3.5.1.118" evidence="2"/>
<comment type="function">
    <text evidence="2">Catalyzes the hydrolysis of the gamma-glutamyl amide bond of hercynyl-gamma-L-glutamyl-L-cysteine sulfoxide to produce hercynylcysteine sulfoxide, a step in the biosynthesis pathway of ergothioneine.</text>
</comment>
<dbReference type="OrthoDB" id="9804310at2"/>
<proteinExistence type="inferred from homology"/>
<comment type="pathway">
    <text evidence="2">Amino-acid biosynthesis; ergothioneine biosynthesis.</text>
</comment>
<dbReference type="InterPro" id="IPR017932">
    <property type="entry name" value="GATase_2_dom"/>
</dbReference>
<dbReference type="SUPFAM" id="SSF56235">
    <property type="entry name" value="N-terminal nucleophile aminohydrolases (Ntn hydrolases)"/>
    <property type="match status" value="1"/>
</dbReference>
<dbReference type="NCBIfam" id="TIGR03442">
    <property type="entry name" value="ergothioneine biosynthesis protein EgtC"/>
    <property type="match status" value="1"/>
</dbReference>
<dbReference type="InterPro" id="IPR032889">
    <property type="entry name" value="EgtC_Actinobacteria"/>
</dbReference>
<dbReference type="Pfam" id="PF13230">
    <property type="entry name" value="GATase_4"/>
    <property type="match status" value="1"/>
</dbReference>
<dbReference type="Gene3D" id="3.60.20.10">
    <property type="entry name" value="Glutamine Phosphoribosylpyrophosphate, subunit 1, domain 1"/>
    <property type="match status" value="1"/>
</dbReference>
<comment type="catalytic activity">
    <reaction evidence="2">
        <text>gamma-L-glutamyl-hercynylcysteine S-oxide + H2O = S-(hercyn-2-yl)-L-cysteine S-oxide + L-glutamate</text>
        <dbReference type="Rhea" id="RHEA:42684"/>
        <dbReference type="ChEBI" id="CHEBI:15377"/>
        <dbReference type="ChEBI" id="CHEBI:29985"/>
        <dbReference type="ChEBI" id="CHEBI:82703"/>
        <dbReference type="ChEBI" id="CHEBI:82706"/>
        <dbReference type="EC" id="3.5.1.118"/>
    </reaction>
</comment>
<evidence type="ECO:0000256" key="1">
    <source>
        <dbReference type="ARBA" id="ARBA00022962"/>
    </source>
</evidence>
<organism evidence="4 5">
    <name type="scientific">Rhodococcus maanshanensis</name>
    <dbReference type="NCBI Taxonomy" id="183556"/>
    <lineage>
        <taxon>Bacteria</taxon>
        <taxon>Bacillati</taxon>
        <taxon>Actinomycetota</taxon>
        <taxon>Actinomycetes</taxon>
        <taxon>Mycobacteriales</taxon>
        <taxon>Nocardiaceae</taxon>
        <taxon>Rhodococcus</taxon>
    </lineage>
</organism>
<dbReference type="EMBL" id="FOAW01000006">
    <property type="protein sequence ID" value="SEL11270.1"/>
    <property type="molecule type" value="Genomic_DNA"/>
</dbReference>
<dbReference type="Proteomes" id="UP000198677">
    <property type="component" value="Unassembled WGS sequence"/>
</dbReference>